<dbReference type="Proteomes" id="UP000183585">
    <property type="component" value="Unassembled WGS sequence"/>
</dbReference>
<evidence type="ECO:0000256" key="1">
    <source>
        <dbReference type="SAM" id="MobiDB-lite"/>
    </source>
</evidence>
<organism evidence="2 3">
    <name type="scientific">Micromonospora carbonacea</name>
    <dbReference type="NCBI Taxonomy" id="47853"/>
    <lineage>
        <taxon>Bacteria</taxon>
        <taxon>Bacillati</taxon>
        <taxon>Actinomycetota</taxon>
        <taxon>Actinomycetes</taxon>
        <taxon>Micromonosporales</taxon>
        <taxon>Micromonosporaceae</taxon>
        <taxon>Micromonospora</taxon>
    </lineage>
</organism>
<evidence type="ECO:0000313" key="3">
    <source>
        <dbReference type="Proteomes" id="UP000183585"/>
    </source>
</evidence>
<feature type="region of interest" description="Disordered" evidence="1">
    <location>
        <begin position="45"/>
        <end position="95"/>
    </location>
</feature>
<dbReference type="EMBL" id="FMCT01000001">
    <property type="protein sequence ID" value="SCE64003.1"/>
    <property type="molecule type" value="Genomic_DNA"/>
</dbReference>
<name>A0A1C4TX34_9ACTN</name>
<protein>
    <submittedName>
        <fullName evidence="2">Uncharacterized protein</fullName>
    </submittedName>
</protein>
<proteinExistence type="predicted"/>
<sequence length="95" mass="10660">MVDRLINEPGERAASLKDLIEMPGRLGRRSLDTRLQIMEVALAPVRELPERPQRQTPLGTQSPQPSPETRIDVRHSGAPSRNEEPGQLQSADNHY</sequence>
<dbReference type="AlphaFoldDB" id="A0A1C4TX34"/>
<keyword evidence="3" id="KW-1185">Reference proteome</keyword>
<reference evidence="3" key="1">
    <citation type="submission" date="2016-06" db="EMBL/GenBank/DDBJ databases">
        <authorList>
            <person name="Varghese N."/>
            <person name="Submissions Spin"/>
        </authorList>
    </citation>
    <scope>NUCLEOTIDE SEQUENCE [LARGE SCALE GENOMIC DNA]</scope>
    <source>
        <strain evidence="3">DSM 43168</strain>
    </source>
</reference>
<evidence type="ECO:0000313" key="2">
    <source>
        <dbReference type="EMBL" id="SCE64003.1"/>
    </source>
</evidence>
<gene>
    <name evidence="2" type="ORF">GA0070563_10158</name>
</gene>
<accession>A0A1C4TX34</accession>
<feature type="compositionally biased region" description="Polar residues" evidence="1">
    <location>
        <begin position="54"/>
        <end position="63"/>
    </location>
</feature>